<dbReference type="Proteomes" id="UP000220691">
    <property type="component" value="Unassembled WGS sequence"/>
</dbReference>
<accession>A0A9X6UC32</accession>
<proteinExistence type="predicted"/>
<comment type="caution">
    <text evidence="1">The sequence shown here is derived from an EMBL/GenBank/DDBJ whole genome shotgun (WGS) entry which is preliminary data.</text>
</comment>
<evidence type="ECO:0000313" key="2">
    <source>
        <dbReference type="Proteomes" id="UP000220691"/>
    </source>
</evidence>
<name>A0A9X6UC32_BACCE</name>
<evidence type="ECO:0000313" key="1">
    <source>
        <dbReference type="EMBL" id="PEN97820.1"/>
    </source>
</evidence>
<organism evidence="1 2">
    <name type="scientific">Bacillus cereus</name>
    <dbReference type="NCBI Taxonomy" id="1396"/>
    <lineage>
        <taxon>Bacteria</taxon>
        <taxon>Bacillati</taxon>
        <taxon>Bacillota</taxon>
        <taxon>Bacilli</taxon>
        <taxon>Bacillales</taxon>
        <taxon>Bacillaceae</taxon>
        <taxon>Bacillus</taxon>
        <taxon>Bacillus cereus group</taxon>
    </lineage>
</organism>
<sequence>MKIIPVLAPSYQEFRYFVKENQLRLNQFAYISRYEQLRGYAGVVITLPTWQRNPNFDTEFRRTLIEMESMKYIFLARHVEI</sequence>
<protein>
    <submittedName>
        <fullName evidence="1">Uncharacterized protein</fullName>
    </submittedName>
</protein>
<reference evidence="1 2" key="1">
    <citation type="submission" date="2017-09" db="EMBL/GenBank/DDBJ databases">
        <title>Large-scale bioinformatics analysis of Bacillus genomes uncovers conserved roles of natural products in bacterial physiology.</title>
        <authorList>
            <consortium name="Agbiome Team Llc"/>
            <person name="Bleich R.M."/>
            <person name="Kirk G.J."/>
            <person name="Santa Maria K.C."/>
            <person name="Allen S.E."/>
            <person name="Farag S."/>
            <person name="Shank E.A."/>
            <person name="Bowers A."/>
        </authorList>
    </citation>
    <scope>NUCLEOTIDE SEQUENCE [LARGE SCALE GENOMIC DNA]</scope>
    <source>
        <strain evidence="1 2">AFS027647</strain>
    </source>
</reference>
<dbReference type="AlphaFoldDB" id="A0A9X6UC32"/>
<gene>
    <name evidence="1" type="ORF">CN553_12285</name>
</gene>
<dbReference type="EMBL" id="NUAN01000071">
    <property type="protein sequence ID" value="PEN97820.1"/>
    <property type="molecule type" value="Genomic_DNA"/>
</dbReference>